<name>A0A841LWT1_9HYPH</name>
<dbReference type="GO" id="GO:0018189">
    <property type="term" value="P:pyrroloquinoline quinone biosynthetic process"/>
    <property type="evidence" value="ECO:0007669"/>
    <property type="project" value="UniProtKB-UniPathway"/>
</dbReference>
<dbReference type="RefSeq" id="WP_184219873.1">
    <property type="nucleotide sequence ID" value="NZ_JACIIU010000002.1"/>
</dbReference>
<organism evidence="5 6">
    <name type="scientific">Paenochrobactrum gallinarii</name>
    <dbReference type="NCBI Taxonomy" id="643673"/>
    <lineage>
        <taxon>Bacteria</taxon>
        <taxon>Pseudomonadati</taxon>
        <taxon>Pseudomonadota</taxon>
        <taxon>Alphaproteobacteria</taxon>
        <taxon>Hyphomicrobiales</taxon>
        <taxon>Brucellaceae</taxon>
        <taxon>Paenochrobactrum</taxon>
    </lineage>
</organism>
<comment type="caution">
    <text evidence="5">The sequence shown here is derived from an EMBL/GenBank/DDBJ whole genome shotgun (WGS) entry which is preliminary data.</text>
</comment>
<dbReference type="NCBIfam" id="TIGR02107">
    <property type="entry name" value="PQQ_syn_pqqA"/>
    <property type="match status" value="1"/>
</dbReference>
<gene>
    <name evidence="5" type="ORF">FHS77_000633</name>
</gene>
<keyword evidence="4" id="KW-0884">PQQ biosynthesis</keyword>
<comment type="similarity">
    <text evidence="2">Belongs to the PqqA family.</text>
</comment>
<evidence type="ECO:0000256" key="2">
    <source>
        <dbReference type="ARBA" id="ARBA00009325"/>
    </source>
</evidence>
<dbReference type="InterPro" id="IPR011725">
    <property type="entry name" value="PQQ_synth_PqqA"/>
</dbReference>
<reference evidence="5 6" key="1">
    <citation type="submission" date="2020-08" db="EMBL/GenBank/DDBJ databases">
        <title>Genomic Encyclopedia of Type Strains, Phase IV (KMG-IV): sequencing the most valuable type-strain genomes for metagenomic binning, comparative biology and taxonomic classification.</title>
        <authorList>
            <person name="Goeker M."/>
        </authorList>
    </citation>
    <scope>NUCLEOTIDE SEQUENCE [LARGE SCALE GENOMIC DNA]</scope>
    <source>
        <strain evidence="5 6">DSM 22336</strain>
    </source>
</reference>
<keyword evidence="6" id="KW-1185">Reference proteome</keyword>
<dbReference type="Pfam" id="PF08042">
    <property type="entry name" value="PqqA"/>
    <property type="match status" value="1"/>
</dbReference>
<dbReference type="EMBL" id="JACIIU010000002">
    <property type="protein sequence ID" value="MBB6260109.1"/>
    <property type="molecule type" value="Genomic_DNA"/>
</dbReference>
<dbReference type="UniPathway" id="UPA00539"/>
<evidence type="ECO:0000313" key="5">
    <source>
        <dbReference type="EMBL" id="MBB6260109.1"/>
    </source>
</evidence>
<accession>A0A841LWT1</accession>
<evidence type="ECO:0000313" key="6">
    <source>
        <dbReference type="Proteomes" id="UP000555393"/>
    </source>
</evidence>
<comment type="pathway">
    <text evidence="1">Cofactor biosynthesis; pyrroloquinoline quinone biosynthesis.</text>
</comment>
<evidence type="ECO:0000256" key="3">
    <source>
        <dbReference type="ARBA" id="ARBA00015086"/>
    </source>
</evidence>
<evidence type="ECO:0000256" key="1">
    <source>
        <dbReference type="ARBA" id="ARBA00004886"/>
    </source>
</evidence>
<evidence type="ECO:0000256" key="4">
    <source>
        <dbReference type="ARBA" id="ARBA00022905"/>
    </source>
</evidence>
<proteinExistence type="inferred from homology"/>
<dbReference type="Proteomes" id="UP000555393">
    <property type="component" value="Unassembled WGS sequence"/>
</dbReference>
<protein>
    <recommendedName>
        <fullName evidence="3">Coenzyme PQQ synthesis protein A</fullName>
    </recommendedName>
</protein>
<dbReference type="AlphaFoldDB" id="A0A841LWT1"/>
<sequence>MSWHAPLFVEVSCAMEICRYAAGDGDEPVLF</sequence>